<evidence type="ECO:0000313" key="2">
    <source>
        <dbReference type="Proteomes" id="UP001057402"/>
    </source>
</evidence>
<name>A0ACB9QY66_9MYRT</name>
<sequence>MPRRCLPNLTLTVHLPRLLLPVLTNFLVIGRSSTTFCYPRTPHKSTPPHDSLISYLSQTLKASFLVWHGERVHALVVKAGLCGVLSLQNQLLHVYVAGRMFLKALALLDEIPLRNVVTWNTWLRAATDCGSSHPWIFWQAVSNFRAMLMDSVKPDHLTFNSLFRGCVEFDSIEVGVQLHCFVVRYGSLVNCFVGVGLICLYGKLERMEEAKSVFDELSYRDLAVWNSLCSCYSLTGLMEEAFLLYKRMRLEGMSSDECSLSTLIGGCASSEFWGLAMQLHATVIRLGFDADVAVTSALVDAYSKSGNMEDARYAFKFLPRKNVITWNTLITGYVHLGEQAEAMKLLHELFHEGFHPDQSTLAGVISSFGILSSISGVTHLHALAIKVGIVSHISVSNSLISAYSKCGSIGSASRCFMLVEDPDIVTWSSIISGYGFHGMATETVRAFQRMLFSGIRPDNIAFLGVISSCAHAGMVHEGLHYFDLMISKYGLTPNVEQYACLIDIATRAGLLKKCLLPEAERNTLGAILGASAARQSAIIDAQTLEEIFLSEAGESANYTLISNLYASEGKWGEVARVRKMMRINCGFKVPGISWIEITGTIHTFVSSDKSHPETIEIYAVLSLVFWELNNDQDSD</sequence>
<keyword evidence="2" id="KW-1185">Reference proteome</keyword>
<protein>
    <submittedName>
        <fullName evidence="1">Uncharacterized protein</fullName>
    </submittedName>
</protein>
<evidence type="ECO:0000313" key="1">
    <source>
        <dbReference type="EMBL" id="KAI4371560.1"/>
    </source>
</evidence>
<accession>A0ACB9QY66</accession>
<dbReference type="Proteomes" id="UP001057402">
    <property type="component" value="Chromosome 5"/>
</dbReference>
<proteinExistence type="predicted"/>
<organism evidence="1 2">
    <name type="scientific">Melastoma candidum</name>
    <dbReference type="NCBI Taxonomy" id="119954"/>
    <lineage>
        <taxon>Eukaryota</taxon>
        <taxon>Viridiplantae</taxon>
        <taxon>Streptophyta</taxon>
        <taxon>Embryophyta</taxon>
        <taxon>Tracheophyta</taxon>
        <taxon>Spermatophyta</taxon>
        <taxon>Magnoliopsida</taxon>
        <taxon>eudicotyledons</taxon>
        <taxon>Gunneridae</taxon>
        <taxon>Pentapetalae</taxon>
        <taxon>rosids</taxon>
        <taxon>malvids</taxon>
        <taxon>Myrtales</taxon>
        <taxon>Melastomataceae</taxon>
        <taxon>Melastomatoideae</taxon>
        <taxon>Melastomateae</taxon>
        <taxon>Melastoma</taxon>
    </lineage>
</organism>
<dbReference type="EMBL" id="CM042884">
    <property type="protein sequence ID" value="KAI4371560.1"/>
    <property type="molecule type" value="Genomic_DNA"/>
</dbReference>
<reference evidence="2" key="1">
    <citation type="journal article" date="2023" name="Front. Plant Sci.">
        <title>Chromosomal-level genome assembly of Melastoma candidum provides insights into trichome evolution.</title>
        <authorList>
            <person name="Zhong Y."/>
            <person name="Wu W."/>
            <person name="Sun C."/>
            <person name="Zou P."/>
            <person name="Liu Y."/>
            <person name="Dai S."/>
            <person name="Zhou R."/>
        </authorList>
    </citation>
    <scope>NUCLEOTIDE SEQUENCE [LARGE SCALE GENOMIC DNA]</scope>
</reference>
<comment type="caution">
    <text evidence="1">The sequence shown here is derived from an EMBL/GenBank/DDBJ whole genome shotgun (WGS) entry which is preliminary data.</text>
</comment>
<gene>
    <name evidence="1" type="ORF">MLD38_019779</name>
</gene>